<dbReference type="EMBL" id="JAPDRQ010000062">
    <property type="protein sequence ID" value="KAJ9657566.1"/>
    <property type="molecule type" value="Genomic_DNA"/>
</dbReference>
<organism evidence="1 2">
    <name type="scientific">Neophaeococcomyces mojaviensis</name>
    <dbReference type="NCBI Taxonomy" id="3383035"/>
    <lineage>
        <taxon>Eukaryota</taxon>
        <taxon>Fungi</taxon>
        <taxon>Dikarya</taxon>
        <taxon>Ascomycota</taxon>
        <taxon>Pezizomycotina</taxon>
        <taxon>Eurotiomycetes</taxon>
        <taxon>Chaetothyriomycetidae</taxon>
        <taxon>Chaetothyriales</taxon>
        <taxon>Chaetothyriales incertae sedis</taxon>
        <taxon>Neophaeococcomyces</taxon>
    </lineage>
</organism>
<evidence type="ECO:0000313" key="2">
    <source>
        <dbReference type="Proteomes" id="UP001172386"/>
    </source>
</evidence>
<keyword evidence="2" id="KW-1185">Reference proteome</keyword>
<comment type="caution">
    <text evidence="1">The sequence shown here is derived from an EMBL/GenBank/DDBJ whole genome shotgun (WGS) entry which is preliminary data.</text>
</comment>
<accession>A0ACC3A9K1</accession>
<name>A0ACC3A9K1_9EURO</name>
<gene>
    <name evidence="1" type="ORF">H2198_004212</name>
</gene>
<sequence length="429" mass="46573">MLYSTLAFITSGDGNDSTHLTPNEVLSGILGSVSLACWIFLLLPQLVENYRNQSAEAISLAFVIVWFLGDICNLFGALWASLVPSVIIIGVWFCISDGLLIGQCLYYGIRNKRREGRSLLASVKDVIVETETGSERFSDADGRRSIDDAQEDSSRVDDGEATETEPLLSRTHSRRRTNSYTIPGSADPATVRAQLARQKSSAGSANMSRSRRKSSSTAAASAQAEPLAKIFEESETGSTTPSTTQRAFKNALLILGVVLVGSLGWLIAYETGTWHPTPPPDAPSSQPDHDDDDDAIASPAAAQLLGYASAVLYLTARLPQIWKNYREKSTEGLSILFFILSLMGNATYGAAVLAHSLQGDYVLKNLPWLIGSLGTIAEDMIVFWQFRLYRNNIEENEEHVAIVDGPESGAMSQRGPSRGDETTIVEETA</sequence>
<protein>
    <submittedName>
        <fullName evidence="1">Uncharacterized protein</fullName>
    </submittedName>
</protein>
<proteinExistence type="predicted"/>
<reference evidence="1" key="1">
    <citation type="submission" date="2022-10" db="EMBL/GenBank/DDBJ databases">
        <title>Culturing micro-colonial fungi from biological soil crusts in the Mojave desert and describing Neophaeococcomyces mojavensis, and introducing the new genera and species Taxawa tesnikishii.</title>
        <authorList>
            <person name="Kurbessoian T."/>
            <person name="Stajich J.E."/>
        </authorList>
    </citation>
    <scope>NUCLEOTIDE SEQUENCE</scope>
    <source>
        <strain evidence="1">JES_112</strain>
    </source>
</reference>
<dbReference type="Proteomes" id="UP001172386">
    <property type="component" value="Unassembled WGS sequence"/>
</dbReference>
<evidence type="ECO:0000313" key="1">
    <source>
        <dbReference type="EMBL" id="KAJ9657566.1"/>
    </source>
</evidence>